<dbReference type="GO" id="GO:0006596">
    <property type="term" value="P:polyamine biosynthetic process"/>
    <property type="evidence" value="ECO:0007669"/>
    <property type="project" value="UniProtKB-KW"/>
</dbReference>
<dbReference type="Proteomes" id="UP000655366">
    <property type="component" value="Unassembled WGS sequence"/>
</dbReference>
<feature type="compositionally biased region" description="Low complexity" evidence="2">
    <location>
        <begin position="1"/>
        <end position="11"/>
    </location>
</feature>
<comment type="caution">
    <text evidence="3">The sequence shown here is derived from an EMBL/GenBank/DDBJ whole genome shotgun (WGS) entry which is preliminary data.</text>
</comment>
<protein>
    <submittedName>
        <fullName evidence="3">Fused MFS/spermidine synthase</fullName>
    </submittedName>
</protein>
<dbReference type="AlphaFoldDB" id="A0A931GAP0"/>
<feature type="compositionally biased region" description="Gly residues" evidence="2">
    <location>
        <begin position="12"/>
        <end position="25"/>
    </location>
</feature>
<name>A0A931GAP0_9MICC</name>
<dbReference type="NCBIfam" id="NF037959">
    <property type="entry name" value="MFS_SpdSyn"/>
    <property type="match status" value="1"/>
</dbReference>
<keyword evidence="1" id="KW-0620">Polyamine biosynthesis</keyword>
<proteinExistence type="predicted"/>
<dbReference type="EMBL" id="JADNYM010000012">
    <property type="protein sequence ID" value="MBG0739932.1"/>
    <property type="molecule type" value="Genomic_DNA"/>
</dbReference>
<dbReference type="InterPro" id="IPR029063">
    <property type="entry name" value="SAM-dependent_MTases_sf"/>
</dbReference>
<organism evidence="3 4">
    <name type="scientific">Arthrobacter terrae</name>
    <dbReference type="NCBI Taxonomy" id="2935737"/>
    <lineage>
        <taxon>Bacteria</taxon>
        <taxon>Bacillati</taxon>
        <taxon>Actinomycetota</taxon>
        <taxon>Actinomycetes</taxon>
        <taxon>Micrococcales</taxon>
        <taxon>Micrococcaceae</taxon>
        <taxon>Arthrobacter</taxon>
    </lineage>
</organism>
<evidence type="ECO:0000256" key="2">
    <source>
        <dbReference type="SAM" id="MobiDB-lite"/>
    </source>
</evidence>
<dbReference type="PANTHER" id="PTHR43317:SF1">
    <property type="entry name" value="THERMOSPERMINE SYNTHASE ACAULIS5"/>
    <property type="match status" value="1"/>
</dbReference>
<dbReference type="PANTHER" id="PTHR43317">
    <property type="entry name" value="THERMOSPERMINE SYNTHASE ACAULIS5"/>
    <property type="match status" value="1"/>
</dbReference>
<evidence type="ECO:0000313" key="3">
    <source>
        <dbReference type="EMBL" id="MBG0739932.1"/>
    </source>
</evidence>
<reference evidence="3 4" key="1">
    <citation type="submission" date="2020-11" db="EMBL/GenBank/DDBJ databases">
        <title>Arthrobacter antarcticus sp. nov., isolated from Antarctic Soil.</title>
        <authorList>
            <person name="Li J."/>
        </authorList>
    </citation>
    <scope>NUCLEOTIDE SEQUENCE [LARGE SCALE GENOMIC DNA]</scope>
    <source>
        <strain evidence="3 4">Z1-20</strain>
    </source>
</reference>
<dbReference type="Gene3D" id="3.40.50.150">
    <property type="entry name" value="Vaccinia Virus protein VP39"/>
    <property type="match status" value="1"/>
</dbReference>
<gene>
    <name evidence="3" type="ORF">IV500_11100</name>
</gene>
<evidence type="ECO:0000313" key="4">
    <source>
        <dbReference type="Proteomes" id="UP000655366"/>
    </source>
</evidence>
<keyword evidence="4" id="KW-1185">Reference proteome</keyword>
<dbReference type="CDD" id="cd02440">
    <property type="entry name" value="AdoMet_MTases"/>
    <property type="match status" value="1"/>
</dbReference>
<dbReference type="SUPFAM" id="SSF53335">
    <property type="entry name" value="S-adenosyl-L-methionine-dependent methyltransferases"/>
    <property type="match status" value="1"/>
</dbReference>
<accession>A0A931GAP0</accession>
<feature type="region of interest" description="Disordered" evidence="2">
    <location>
        <begin position="1"/>
        <end position="26"/>
    </location>
</feature>
<evidence type="ECO:0000256" key="1">
    <source>
        <dbReference type="ARBA" id="ARBA00023115"/>
    </source>
</evidence>
<sequence length="294" mass="31311">MAAATEEPAGGPAAGPAGGTTGGPVAGTYEIDTGRAELIPDGDNPDGWLLKLNGVQSSHVDLGDPLRLDFEYMRWIIALVRSRWPVPAGRLDEKLRALHLGGAACSMARYLVAAYPQSRNVVIEIDAKLADYVRSWFDLPRAPLLKIRVGEAREVIESLSDGSRELIIRDVFAGAFTPKPLTTAEFTAAARRVLAPGGMYIVNCGDSPALSTARREAATIGSVFRHTAIVADPAMLKGRRYGNIIIAGSDLPLGQSPSLPRELLAGAMPAQLWDDSAVRGFGRTAQVLMDEPKG</sequence>